<dbReference type="EMBL" id="BGPR01008003">
    <property type="protein sequence ID" value="GBN30930.1"/>
    <property type="molecule type" value="Genomic_DNA"/>
</dbReference>
<dbReference type="Proteomes" id="UP000499080">
    <property type="component" value="Unassembled WGS sequence"/>
</dbReference>
<reference evidence="2 3" key="1">
    <citation type="journal article" date="2019" name="Sci. Rep.">
        <title>Orb-weaving spider Araneus ventricosus genome elucidates the spidroin gene catalogue.</title>
        <authorList>
            <person name="Kono N."/>
            <person name="Nakamura H."/>
            <person name="Ohtoshi R."/>
            <person name="Moran D.A.P."/>
            <person name="Shinohara A."/>
            <person name="Yoshida Y."/>
            <person name="Fujiwara M."/>
            <person name="Mori M."/>
            <person name="Tomita M."/>
            <person name="Arakawa K."/>
        </authorList>
    </citation>
    <scope>NUCLEOTIDE SEQUENCE [LARGE SCALE GENOMIC DNA]</scope>
</reference>
<dbReference type="InterPro" id="IPR000477">
    <property type="entry name" value="RT_dom"/>
</dbReference>
<feature type="domain" description="Reverse transcriptase" evidence="1">
    <location>
        <begin position="356"/>
        <end position="471"/>
    </location>
</feature>
<dbReference type="AlphaFoldDB" id="A0A4Y2MX52"/>
<dbReference type="InterPro" id="IPR036691">
    <property type="entry name" value="Endo/exonu/phosph_ase_sf"/>
</dbReference>
<dbReference type="OrthoDB" id="6437148at2759"/>
<dbReference type="SUPFAM" id="SSF56672">
    <property type="entry name" value="DNA/RNA polymerases"/>
    <property type="match status" value="1"/>
</dbReference>
<dbReference type="PANTHER" id="PTHR19446">
    <property type="entry name" value="REVERSE TRANSCRIPTASES"/>
    <property type="match status" value="1"/>
</dbReference>
<keyword evidence="3" id="KW-1185">Reference proteome</keyword>
<proteinExistence type="predicted"/>
<evidence type="ECO:0000313" key="3">
    <source>
        <dbReference type="Proteomes" id="UP000499080"/>
    </source>
</evidence>
<organism evidence="2 3">
    <name type="scientific">Araneus ventricosus</name>
    <name type="common">Orbweaver spider</name>
    <name type="synonym">Epeira ventricosa</name>
    <dbReference type="NCBI Taxonomy" id="182803"/>
    <lineage>
        <taxon>Eukaryota</taxon>
        <taxon>Metazoa</taxon>
        <taxon>Ecdysozoa</taxon>
        <taxon>Arthropoda</taxon>
        <taxon>Chelicerata</taxon>
        <taxon>Arachnida</taxon>
        <taxon>Araneae</taxon>
        <taxon>Araneomorphae</taxon>
        <taxon>Entelegynae</taxon>
        <taxon>Araneoidea</taxon>
        <taxon>Araneidae</taxon>
        <taxon>Araneus</taxon>
    </lineage>
</organism>
<dbReference type="SUPFAM" id="SSF56219">
    <property type="entry name" value="DNase I-like"/>
    <property type="match status" value="1"/>
</dbReference>
<name>A0A4Y2MX52_ARAVE</name>
<comment type="caution">
    <text evidence="2">The sequence shown here is derived from an EMBL/GenBank/DDBJ whole genome shotgun (WGS) entry which is preliminary data.</text>
</comment>
<protein>
    <recommendedName>
        <fullName evidence="1">Reverse transcriptase domain-containing protein</fullName>
    </recommendedName>
</protein>
<dbReference type="Pfam" id="PF00078">
    <property type="entry name" value="RVT_1"/>
    <property type="match status" value="1"/>
</dbReference>
<accession>A0A4Y2MX52</accession>
<dbReference type="GO" id="GO:0071897">
    <property type="term" value="P:DNA biosynthetic process"/>
    <property type="evidence" value="ECO:0007669"/>
    <property type="project" value="UniProtKB-ARBA"/>
</dbReference>
<dbReference type="Gene3D" id="3.60.10.10">
    <property type="entry name" value="Endonuclease/exonuclease/phosphatase"/>
    <property type="match status" value="1"/>
</dbReference>
<evidence type="ECO:0000259" key="1">
    <source>
        <dbReference type="Pfam" id="PF00078"/>
    </source>
</evidence>
<dbReference type="InterPro" id="IPR043502">
    <property type="entry name" value="DNA/RNA_pol_sf"/>
</dbReference>
<evidence type="ECO:0000313" key="2">
    <source>
        <dbReference type="EMBL" id="GBN30930.1"/>
    </source>
</evidence>
<gene>
    <name evidence="2" type="ORF">AVEN_183438_1</name>
</gene>
<sequence length="554" mass="64214">MNAPSTMWGYANSSPRGSIMEDLISCLNLHLLNEKNSEPTFQRRNAKGRADLKLVKGVQLARTASWKVTIIMFHKYIHTQLGISVQNHTYTRFKTAYGGHRNFSMHFRKEIPQIQQQLLDCNTREQLDETTSFLQRAILRCCQKAYKLKKVKQSTKVTWWTQELDIKKKEMRAVQKRTNNTTGTEQTRYQLLFSRKQALYKKLSLRAKRTSLKNFCTQTKNPYGIPYKSIAKDNLPPSDIFKIMDQPEEGDSQSFANRILQELYPQIPIPFQRQPQNLTAKEETFIKNEIVRIMQKVPIKKAPGYDGIDFIVLKPIFRTHPEILITFYNKCLSLQCFPNPLKTGVVVLFLEKGKNQSDIKSYRPVSLLPTLGKILEKLLLERLNHHLRRNNLQHPNQYGFRTNKSTEEAILDLLDKINSAKNSNQHALMISLDIKGAFDLLQYTSIKNSLDNLKYHSNILEIFIHILSNRKVAINTSPHKAQQHGISNKVAPKAPAHDLLSGTCRHLQRIPSFWSMPGQNRKPKIWRIKHYKPSRHGPTSTNLKFHWTKLIISI</sequence>